<keyword evidence="1" id="KW-0812">Transmembrane</keyword>
<evidence type="ECO:0000313" key="3">
    <source>
        <dbReference type="Proteomes" id="UP001610563"/>
    </source>
</evidence>
<keyword evidence="3" id="KW-1185">Reference proteome</keyword>
<gene>
    <name evidence="2" type="ORF">BJX66DRAFT_344083</name>
</gene>
<feature type="transmembrane region" description="Helical" evidence="1">
    <location>
        <begin position="125"/>
        <end position="142"/>
    </location>
</feature>
<feature type="transmembrane region" description="Helical" evidence="1">
    <location>
        <begin position="96"/>
        <end position="118"/>
    </location>
</feature>
<evidence type="ECO:0000313" key="2">
    <source>
        <dbReference type="EMBL" id="KAL2784413.1"/>
    </source>
</evidence>
<dbReference type="PANTHER" id="PTHR35394:SF5">
    <property type="entry name" value="DUF3176 DOMAIN-CONTAINING PROTEIN"/>
    <property type="match status" value="1"/>
</dbReference>
<feature type="transmembrane region" description="Helical" evidence="1">
    <location>
        <begin position="505"/>
        <end position="527"/>
    </location>
</feature>
<protein>
    <submittedName>
        <fullName evidence="2">Uncharacterized protein</fullName>
    </submittedName>
</protein>
<sequence length="588" mass="65147">MSRATERTSSGYELVSHAQTGADKAIEPQTRPIQGIEQCQTQGQPANTKPNRSVLATIDVWFVREILGMAISAGVFIALVIVLLEYDQKPQPNWGYMSLNSLISWLSTIARICIIIACSETLGQLKHFAALASLALVLSLAMDPFTQNLVHYYSNLVDDPSQQALIGNAPVYSVTGAQVTPVFSMVDPILKSNVYNSLFNTDPEMPWSTPQYSCPSANCTWPPAVALEVRALCANITDQLTYSCYEMDDSDQPAARTNCTVLLPSSNLAASYVRYEDALLWMRGFTVQAVVNSSEAVVYKNYTTAAIQYIAPRLSGEWWGVNPPSRDTTWEATECTIEPIVRSFRANVHNNIYSDETLDVWNTYRESTDSHLAGYTFQPPWGPDLGMPVANQTFTYGLAANAALGRFLDINFGGYFWRSPRDQAFNPKETSLYAAPDVLQALGFGEILGCTDQLATRLYCTMHNVAQAISKAFRDSRYSLDPADDGAEVAVGVVRITATHVSVQWQWFALPVFVWVVTAVALAGTLWKVKRGRVPKWKNDPVPLLFLYSEQELGYGQSSGISIHGNPELDHLKVRLHERSGRVVLHQE</sequence>
<dbReference type="Proteomes" id="UP001610563">
    <property type="component" value="Unassembled WGS sequence"/>
</dbReference>
<accession>A0ABR4FMG3</accession>
<feature type="transmembrane region" description="Helical" evidence="1">
    <location>
        <begin position="66"/>
        <end position="84"/>
    </location>
</feature>
<keyword evidence="1" id="KW-0472">Membrane</keyword>
<evidence type="ECO:0000256" key="1">
    <source>
        <dbReference type="SAM" id="Phobius"/>
    </source>
</evidence>
<name>A0ABR4FMG3_9EURO</name>
<dbReference type="EMBL" id="JBFTWV010000181">
    <property type="protein sequence ID" value="KAL2784413.1"/>
    <property type="molecule type" value="Genomic_DNA"/>
</dbReference>
<proteinExistence type="predicted"/>
<organism evidence="2 3">
    <name type="scientific">Aspergillus keveii</name>
    <dbReference type="NCBI Taxonomy" id="714993"/>
    <lineage>
        <taxon>Eukaryota</taxon>
        <taxon>Fungi</taxon>
        <taxon>Dikarya</taxon>
        <taxon>Ascomycota</taxon>
        <taxon>Pezizomycotina</taxon>
        <taxon>Eurotiomycetes</taxon>
        <taxon>Eurotiomycetidae</taxon>
        <taxon>Eurotiales</taxon>
        <taxon>Aspergillaceae</taxon>
        <taxon>Aspergillus</taxon>
        <taxon>Aspergillus subgen. Nidulantes</taxon>
    </lineage>
</organism>
<reference evidence="2 3" key="1">
    <citation type="submission" date="2024-07" db="EMBL/GenBank/DDBJ databases">
        <title>Section-level genome sequencing and comparative genomics of Aspergillus sections Usti and Cavernicolus.</title>
        <authorList>
            <consortium name="Lawrence Berkeley National Laboratory"/>
            <person name="Nybo J.L."/>
            <person name="Vesth T.C."/>
            <person name="Theobald S."/>
            <person name="Frisvad J.C."/>
            <person name="Larsen T.O."/>
            <person name="Kjaerboelling I."/>
            <person name="Rothschild-Mancinelli K."/>
            <person name="Lyhne E.K."/>
            <person name="Kogle M.E."/>
            <person name="Barry K."/>
            <person name="Clum A."/>
            <person name="Na H."/>
            <person name="Ledsgaard L."/>
            <person name="Lin J."/>
            <person name="Lipzen A."/>
            <person name="Kuo A."/>
            <person name="Riley R."/>
            <person name="Mondo S."/>
            <person name="Labutti K."/>
            <person name="Haridas S."/>
            <person name="Pangalinan J."/>
            <person name="Salamov A.A."/>
            <person name="Simmons B.A."/>
            <person name="Magnuson J.K."/>
            <person name="Chen J."/>
            <person name="Drula E."/>
            <person name="Henrissat B."/>
            <person name="Wiebenga A."/>
            <person name="Lubbers R.J."/>
            <person name="Gomes A.C."/>
            <person name="Makela M.R."/>
            <person name="Stajich J."/>
            <person name="Grigoriev I.V."/>
            <person name="Mortensen U.H."/>
            <person name="De Vries R.P."/>
            <person name="Baker S.E."/>
            <person name="Andersen M.R."/>
        </authorList>
    </citation>
    <scope>NUCLEOTIDE SEQUENCE [LARGE SCALE GENOMIC DNA]</scope>
    <source>
        <strain evidence="2 3">CBS 209.92</strain>
    </source>
</reference>
<dbReference type="Pfam" id="PF11374">
    <property type="entry name" value="DUF3176"/>
    <property type="match status" value="1"/>
</dbReference>
<dbReference type="PANTHER" id="PTHR35394">
    <property type="entry name" value="DUF3176 DOMAIN-CONTAINING PROTEIN"/>
    <property type="match status" value="1"/>
</dbReference>
<keyword evidence="1" id="KW-1133">Transmembrane helix</keyword>
<dbReference type="InterPro" id="IPR021514">
    <property type="entry name" value="DUF3176"/>
</dbReference>
<comment type="caution">
    <text evidence="2">The sequence shown here is derived from an EMBL/GenBank/DDBJ whole genome shotgun (WGS) entry which is preliminary data.</text>
</comment>